<keyword evidence="2" id="KW-0813">Transport</keyword>
<evidence type="ECO:0000256" key="2">
    <source>
        <dbReference type="ARBA" id="ARBA00022448"/>
    </source>
</evidence>
<evidence type="ECO:0000256" key="4">
    <source>
        <dbReference type="ARBA" id="ARBA00022989"/>
    </source>
</evidence>
<dbReference type="AlphaFoldDB" id="A0AAD5B262"/>
<dbReference type="GO" id="GO:0005332">
    <property type="term" value="F:gamma-aminobutyric acid:sodium:chloride symporter activity"/>
    <property type="evidence" value="ECO:0007669"/>
    <property type="project" value="TreeGrafter"/>
</dbReference>
<dbReference type="SUPFAM" id="SSF161070">
    <property type="entry name" value="SNF-like"/>
    <property type="match status" value="1"/>
</dbReference>
<keyword evidence="3 6" id="KW-0812">Transmembrane</keyword>
<sequence length="104" mass="11884">QGIFMFYLVNYKPLTYNNVYVYPWWGEMIGWCMALSSMLCIPISVAIKLIMAKGSFRQRWESLTKPVWGAHHLEYMSPGADTQNLLSTSPGTEDNEVIVLKSSM</sequence>
<proteinExistence type="predicted"/>
<evidence type="ECO:0000256" key="3">
    <source>
        <dbReference type="ARBA" id="ARBA00022692"/>
    </source>
</evidence>
<dbReference type="InterPro" id="IPR037272">
    <property type="entry name" value="SNS_sf"/>
</dbReference>
<accession>A0AAD5B262</accession>
<comment type="subcellular location">
    <subcellularLocation>
        <location evidence="1">Membrane</location>
        <topology evidence="1">Multi-pass membrane protein</topology>
    </subcellularLocation>
</comment>
<evidence type="ECO:0000313" key="7">
    <source>
        <dbReference type="EMBL" id="KAI5625749.1"/>
    </source>
</evidence>
<feature type="transmembrane region" description="Helical" evidence="6">
    <location>
        <begin position="28"/>
        <end position="50"/>
    </location>
</feature>
<feature type="non-terminal residue" evidence="7">
    <location>
        <position position="1"/>
    </location>
</feature>
<dbReference type="InterPro" id="IPR000175">
    <property type="entry name" value="Na/ntran_symport"/>
</dbReference>
<dbReference type="PROSITE" id="PS50267">
    <property type="entry name" value="NA_NEUROTRAN_SYMP_3"/>
    <property type="match status" value="1"/>
</dbReference>
<gene>
    <name evidence="7" type="ORF">C0J50_14714</name>
</gene>
<dbReference type="Pfam" id="PF00209">
    <property type="entry name" value="SNF"/>
    <property type="match status" value="1"/>
</dbReference>
<evidence type="ECO:0000256" key="5">
    <source>
        <dbReference type="ARBA" id="ARBA00023136"/>
    </source>
</evidence>
<reference evidence="7" key="1">
    <citation type="submission" date="2018-07" db="EMBL/GenBank/DDBJ databases">
        <title>Comparative genomics of catfishes provides insights into carnivory and benthic adaptation.</title>
        <authorList>
            <person name="Zhang Y."/>
            <person name="Wang D."/>
            <person name="Peng Z."/>
            <person name="Zheng S."/>
            <person name="Shao F."/>
            <person name="Tao W."/>
        </authorList>
    </citation>
    <scope>NUCLEOTIDE SEQUENCE</scope>
    <source>
        <strain evidence="7">Chongqing</strain>
    </source>
</reference>
<dbReference type="Proteomes" id="UP001205998">
    <property type="component" value="Unassembled WGS sequence"/>
</dbReference>
<organism evidence="7 8">
    <name type="scientific">Silurus asotus</name>
    <name type="common">Amur catfish</name>
    <name type="synonym">Parasilurus asotus</name>
    <dbReference type="NCBI Taxonomy" id="30991"/>
    <lineage>
        <taxon>Eukaryota</taxon>
        <taxon>Metazoa</taxon>
        <taxon>Chordata</taxon>
        <taxon>Craniata</taxon>
        <taxon>Vertebrata</taxon>
        <taxon>Euteleostomi</taxon>
        <taxon>Actinopterygii</taxon>
        <taxon>Neopterygii</taxon>
        <taxon>Teleostei</taxon>
        <taxon>Ostariophysi</taxon>
        <taxon>Siluriformes</taxon>
        <taxon>Siluridae</taxon>
        <taxon>Silurus</taxon>
    </lineage>
</organism>
<dbReference type="PANTHER" id="PTHR11616">
    <property type="entry name" value="SODIUM/CHLORIDE DEPENDENT TRANSPORTER"/>
    <property type="match status" value="1"/>
</dbReference>
<dbReference type="PANTHER" id="PTHR11616:SF325">
    <property type="entry name" value="TRANSPORTER"/>
    <property type="match status" value="1"/>
</dbReference>
<protein>
    <submittedName>
        <fullName evidence="7">Sodium- and chloride-dependent creatine transporter 1</fullName>
    </submittedName>
</protein>
<keyword evidence="5 6" id="KW-0472">Membrane</keyword>
<name>A0AAD5B262_SILAS</name>
<feature type="non-terminal residue" evidence="7">
    <location>
        <position position="104"/>
    </location>
</feature>
<dbReference type="GO" id="GO:0005886">
    <property type="term" value="C:plasma membrane"/>
    <property type="evidence" value="ECO:0007669"/>
    <property type="project" value="TreeGrafter"/>
</dbReference>
<comment type="caution">
    <text evidence="7">The sequence shown here is derived from an EMBL/GenBank/DDBJ whole genome shotgun (WGS) entry which is preliminary data.</text>
</comment>
<keyword evidence="4 6" id="KW-1133">Transmembrane helix</keyword>
<evidence type="ECO:0000313" key="8">
    <source>
        <dbReference type="Proteomes" id="UP001205998"/>
    </source>
</evidence>
<keyword evidence="8" id="KW-1185">Reference proteome</keyword>
<dbReference type="EMBL" id="MU551545">
    <property type="protein sequence ID" value="KAI5625749.1"/>
    <property type="molecule type" value="Genomic_DNA"/>
</dbReference>
<evidence type="ECO:0000256" key="6">
    <source>
        <dbReference type="SAM" id="Phobius"/>
    </source>
</evidence>
<evidence type="ECO:0000256" key="1">
    <source>
        <dbReference type="ARBA" id="ARBA00004141"/>
    </source>
</evidence>